<evidence type="ECO:0000259" key="5">
    <source>
        <dbReference type="PROSITE" id="PS50056"/>
    </source>
</evidence>
<evidence type="ECO:0000256" key="1">
    <source>
        <dbReference type="ARBA" id="ARBA00007881"/>
    </source>
</evidence>
<sequence>MEPSCWRRGMGLGLGRGVGRQTIFAAADAVVYLYWFVLGVNLEIVSARARELSCVECHSSSGHSRGWLLLGDFCGFIRGVRARRRGTTGAKLGKAGLGDGDGGLGGSSRTALLGSKPATTLLHIVSGSRYIRALVSKKRRRLVVEGYDLDLSYINDRLLAMSFPAQNMQAFIRNPMWQVQRALDLRHGSHYKVYNLCCEATYDPENFHGRVEEIPFDDNHVPPLSLVKLFCESVQHWLDEDPNNVAVIHCRAGKGRTGLMVCAFLVYEGMGPEEALQLYADRRTTNNEGVTIASQRRYVGYWSKILTFPNGNQGGGVPEVHLPPAKSRELRRIRLYDTINTDCVQFKIQQVEEVPGQLYQPSVEVTQGFCKPLTEGCHRTISPRYYLSFLPREGDERNGQESHPRWVVQMDTERPVVAKKACLDHCFERPLAIAGDIRAAFFDKSGGRLFYACFNTFFIANSIIQLGKGDLDKVGKRAKAICGSGFCLELVFGPAEPHIPVPALPHNPDDSF</sequence>
<comment type="similarity">
    <text evidence="1">Belongs to the PTEN phosphatase protein family.</text>
</comment>
<dbReference type="PANTHER" id="PTHR12305:SF60">
    <property type="entry name" value="PHOSPHATIDYLINOSITOL 3,4,5-TRISPHOSPHATE 3-PHOSPHATASE TPTE2-RELATED"/>
    <property type="match status" value="1"/>
</dbReference>
<dbReference type="PROSITE" id="PS00383">
    <property type="entry name" value="TYR_PHOSPHATASE_1"/>
    <property type="match status" value="1"/>
</dbReference>
<dbReference type="PANTHER" id="PTHR12305">
    <property type="entry name" value="PHOSPHATASE WITH HOMOLOGY TO TENSIN"/>
    <property type="match status" value="1"/>
</dbReference>
<dbReference type="InterPro" id="IPR035892">
    <property type="entry name" value="C2_domain_sf"/>
</dbReference>
<evidence type="ECO:0000313" key="8">
    <source>
        <dbReference type="EMBL" id="OAE26797.1"/>
    </source>
</evidence>
<reference evidence="8" key="1">
    <citation type="submission" date="2016-03" db="EMBL/GenBank/DDBJ databases">
        <title>Mechanisms controlling the formation of the plant cell surface in tip-growing cells are functionally conserved among land plants.</title>
        <authorList>
            <person name="Honkanen S."/>
            <person name="Jones V.A."/>
            <person name="Morieri G."/>
            <person name="Champion C."/>
            <person name="Hetherington A.J."/>
            <person name="Kelly S."/>
            <person name="Saint-Marcoux D."/>
            <person name="Proust H."/>
            <person name="Prescott H."/>
            <person name="Dolan L."/>
        </authorList>
    </citation>
    <scope>NUCLEOTIDE SEQUENCE [LARGE SCALE GENOMIC DNA]</scope>
    <source>
        <tissue evidence="8">Whole gametophyte</tissue>
    </source>
</reference>
<gene>
    <name evidence="8" type="ORF">AXG93_2097s1050</name>
</gene>
<dbReference type="SUPFAM" id="SSF52799">
    <property type="entry name" value="(Phosphotyrosine protein) phosphatases II"/>
    <property type="match status" value="1"/>
</dbReference>
<dbReference type="GO" id="GO:0005829">
    <property type="term" value="C:cytosol"/>
    <property type="evidence" value="ECO:0007669"/>
    <property type="project" value="TreeGrafter"/>
</dbReference>
<evidence type="ECO:0000256" key="2">
    <source>
        <dbReference type="ARBA" id="ARBA00022801"/>
    </source>
</evidence>
<dbReference type="Pfam" id="PF22785">
    <property type="entry name" value="Tc-R-P"/>
    <property type="match status" value="1"/>
</dbReference>
<dbReference type="InterPro" id="IPR051281">
    <property type="entry name" value="Dual-spec_lipid-protein_phosph"/>
</dbReference>
<dbReference type="PROSITE" id="PS50056">
    <property type="entry name" value="TYR_PHOSPHATASE_2"/>
    <property type="match status" value="1"/>
</dbReference>
<dbReference type="InterPro" id="IPR029023">
    <property type="entry name" value="Tensin_phosphatase"/>
</dbReference>
<evidence type="ECO:0000256" key="3">
    <source>
        <dbReference type="ARBA" id="ARBA00022912"/>
    </source>
</evidence>
<dbReference type="InterPro" id="IPR045101">
    <property type="entry name" value="PTP_PTEN"/>
</dbReference>
<dbReference type="GO" id="GO:0006629">
    <property type="term" value="P:lipid metabolic process"/>
    <property type="evidence" value="ECO:0007669"/>
    <property type="project" value="UniProtKB-KW"/>
</dbReference>
<dbReference type="InterPro" id="IPR029021">
    <property type="entry name" value="Prot-tyrosine_phosphatase-like"/>
</dbReference>
<dbReference type="SUPFAM" id="SSF49562">
    <property type="entry name" value="C2 domain (Calcium/lipid-binding domain, CaLB)"/>
    <property type="match status" value="1"/>
</dbReference>
<keyword evidence="2" id="KW-0378">Hydrolase</keyword>
<organism evidence="8 9">
    <name type="scientific">Marchantia polymorpha subsp. ruderalis</name>
    <dbReference type="NCBI Taxonomy" id="1480154"/>
    <lineage>
        <taxon>Eukaryota</taxon>
        <taxon>Viridiplantae</taxon>
        <taxon>Streptophyta</taxon>
        <taxon>Embryophyta</taxon>
        <taxon>Marchantiophyta</taxon>
        <taxon>Marchantiopsida</taxon>
        <taxon>Marchantiidae</taxon>
        <taxon>Marchantiales</taxon>
        <taxon>Marchantiaceae</taxon>
        <taxon>Marchantia</taxon>
    </lineage>
</organism>
<feature type="domain" description="Tyrosine specific protein phosphatases" evidence="5">
    <location>
        <begin position="228"/>
        <end position="283"/>
    </location>
</feature>
<dbReference type="GO" id="GO:0004721">
    <property type="term" value="F:phosphoprotein phosphatase activity"/>
    <property type="evidence" value="ECO:0007669"/>
    <property type="project" value="UniProtKB-KW"/>
</dbReference>
<dbReference type="AlphaFoldDB" id="A0A176W162"/>
<name>A0A176W162_MARPO</name>
<dbReference type="Gene3D" id="2.60.40.1110">
    <property type="match status" value="1"/>
</dbReference>
<dbReference type="CDD" id="cd14509">
    <property type="entry name" value="PTP_PTEN"/>
    <property type="match status" value="1"/>
</dbReference>
<dbReference type="Pfam" id="PF10409">
    <property type="entry name" value="PTEN_C2"/>
    <property type="match status" value="1"/>
</dbReference>
<evidence type="ECO:0000313" key="9">
    <source>
        <dbReference type="Proteomes" id="UP000077202"/>
    </source>
</evidence>
<keyword evidence="4" id="KW-0443">Lipid metabolism</keyword>
<keyword evidence="3" id="KW-0904">Protein phosphatase</keyword>
<keyword evidence="9" id="KW-1185">Reference proteome</keyword>
<dbReference type="Proteomes" id="UP000077202">
    <property type="component" value="Unassembled WGS sequence"/>
</dbReference>
<dbReference type="InterPro" id="IPR016130">
    <property type="entry name" value="Tyr_Pase_AS"/>
</dbReference>
<dbReference type="Gene3D" id="3.90.190.10">
    <property type="entry name" value="Protein tyrosine phosphatase superfamily"/>
    <property type="match status" value="1"/>
</dbReference>
<evidence type="ECO:0008006" key="10">
    <source>
        <dbReference type="Google" id="ProtNLM"/>
    </source>
</evidence>
<accession>A0A176W162</accession>
<evidence type="ECO:0000259" key="7">
    <source>
        <dbReference type="PROSITE" id="PS51182"/>
    </source>
</evidence>
<protein>
    <recommendedName>
        <fullName evidence="10">Phosphatidylinositol-3,4,5-trisphosphate 3-phosphatase</fullName>
    </recommendedName>
</protein>
<feature type="domain" description="Phosphatase tensin-type" evidence="6">
    <location>
        <begin position="140"/>
        <end position="309"/>
    </location>
</feature>
<dbReference type="InterPro" id="IPR014020">
    <property type="entry name" value="Tensin_C2-dom"/>
</dbReference>
<comment type="caution">
    <text evidence="8">The sequence shown here is derived from an EMBL/GenBank/DDBJ whole genome shotgun (WGS) entry which is preliminary data.</text>
</comment>
<dbReference type="InterPro" id="IPR000387">
    <property type="entry name" value="Tyr_Pase_dom"/>
</dbReference>
<evidence type="ECO:0000256" key="4">
    <source>
        <dbReference type="ARBA" id="ARBA00023098"/>
    </source>
</evidence>
<proteinExistence type="inferred from homology"/>
<feature type="domain" description="C2 tensin-type" evidence="7">
    <location>
        <begin position="341"/>
        <end position="495"/>
    </location>
</feature>
<evidence type="ECO:0000259" key="6">
    <source>
        <dbReference type="PROSITE" id="PS51181"/>
    </source>
</evidence>
<dbReference type="PROSITE" id="PS51182">
    <property type="entry name" value="C2_TENSIN"/>
    <property type="match status" value="1"/>
</dbReference>
<dbReference type="GO" id="GO:0016314">
    <property type="term" value="F:phosphatidylinositol-3,4,5-trisphosphate 3-phosphatase activity"/>
    <property type="evidence" value="ECO:0007669"/>
    <property type="project" value="TreeGrafter"/>
</dbReference>
<dbReference type="SMART" id="SM01326">
    <property type="entry name" value="PTEN_C2"/>
    <property type="match status" value="1"/>
</dbReference>
<dbReference type="PROSITE" id="PS51181">
    <property type="entry name" value="PPASE_TENSIN"/>
    <property type="match status" value="1"/>
</dbReference>
<dbReference type="EMBL" id="LVLJ01002100">
    <property type="protein sequence ID" value="OAE26797.1"/>
    <property type="molecule type" value="Genomic_DNA"/>
</dbReference>